<keyword evidence="3" id="KW-1185">Reference proteome</keyword>
<accession>A0ABQ8FLK8</accession>
<name>A0ABQ8FLK8_9FUNG</name>
<feature type="transmembrane region" description="Helical" evidence="1">
    <location>
        <begin position="56"/>
        <end position="75"/>
    </location>
</feature>
<evidence type="ECO:0000313" key="3">
    <source>
        <dbReference type="Proteomes" id="UP001648503"/>
    </source>
</evidence>
<sequence>MTVACVYSITMSAVSIYSLIEMLGNNINVANSGLSLHAFQAINGIDITLSVAATAYLAYLLLLHLHLCIHGMTTLEYSHKKREQTAARELQLTRQDRVNTVNSCCKTSRHAYLVHPDIRQNSADLDMQDIQQERKKEIAYV</sequence>
<keyword evidence="1" id="KW-0812">Transmembrane</keyword>
<dbReference type="EMBL" id="JAFCIX010000040">
    <property type="protein sequence ID" value="KAH6600370.1"/>
    <property type="molecule type" value="Genomic_DNA"/>
</dbReference>
<gene>
    <name evidence="2" type="ORF">BASA50_002381</name>
</gene>
<evidence type="ECO:0000256" key="1">
    <source>
        <dbReference type="SAM" id="Phobius"/>
    </source>
</evidence>
<protein>
    <submittedName>
        <fullName evidence="2">Uncharacterized protein</fullName>
    </submittedName>
</protein>
<keyword evidence="1" id="KW-0472">Membrane</keyword>
<reference evidence="2 3" key="1">
    <citation type="submission" date="2021-02" db="EMBL/GenBank/DDBJ databases">
        <title>Variation within the Batrachochytrium salamandrivorans European outbreak.</title>
        <authorList>
            <person name="Kelly M."/>
            <person name="Pasmans F."/>
            <person name="Shea T.P."/>
            <person name="Munoz J.F."/>
            <person name="Carranza S."/>
            <person name="Cuomo C.A."/>
            <person name="Martel A."/>
        </authorList>
    </citation>
    <scope>NUCLEOTIDE SEQUENCE [LARGE SCALE GENOMIC DNA]</scope>
    <source>
        <strain evidence="2 3">AMFP18/2</strain>
    </source>
</reference>
<keyword evidence="1" id="KW-1133">Transmembrane helix</keyword>
<organism evidence="2 3">
    <name type="scientific">Batrachochytrium salamandrivorans</name>
    <dbReference type="NCBI Taxonomy" id="1357716"/>
    <lineage>
        <taxon>Eukaryota</taxon>
        <taxon>Fungi</taxon>
        <taxon>Fungi incertae sedis</taxon>
        <taxon>Chytridiomycota</taxon>
        <taxon>Chytridiomycota incertae sedis</taxon>
        <taxon>Chytridiomycetes</taxon>
        <taxon>Rhizophydiales</taxon>
        <taxon>Rhizophydiales incertae sedis</taxon>
        <taxon>Batrachochytrium</taxon>
    </lineage>
</organism>
<comment type="caution">
    <text evidence="2">The sequence shown here is derived from an EMBL/GenBank/DDBJ whole genome shotgun (WGS) entry which is preliminary data.</text>
</comment>
<proteinExistence type="predicted"/>
<evidence type="ECO:0000313" key="2">
    <source>
        <dbReference type="EMBL" id="KAH6600370.1"/>
    </source>
</evidence>
<dbReference type="Proteomes" id="UP001648503">
    <property type="component" value="Unassembled WGS sequence"/>
</dbReference>